<keyword evidence="3" id="KW-1185">Reference proteome</keyword>
<sequence length="71" mass="8246">MNIGIMVNFIQKVFSSEKNLSEVKNPGHPLRRTSVQVLKGENKKSYQVNTSRGKDSKNEYNKIKEKRRNSH</sequence>
<evidence type="ECO:0000313" key="3">
    <source>
        <dbReference type="Proteomes" id="UP000030655"/>
    </source>
</evidence>
<dbReference type="Proteomes" id="UP000030655">
    <property type="component" value="Unassembled WGS sequence"/>
</dbReference>
<organism evidence="2 3">
    <name type="scientific">Anncaliia algerae PRA339</name>
    <dbReference type="NCBI Taxonomy" id="1288291"/>
    <lineage>
        <taxon>Eukaryota</taxon>
        <taxon>Fungi</taxon>
        <taxon>Fungi incertae sedis</taxon>
        <taxon>Microsporidia</taxon>
        <taxon>Tubulinosematoidea</taxon>
        <taxon>Tubulinosematidae</taxon>
        <taxon>Anncaliia</taxon>
    </lineage>
</organism>
<dbReference type="EMBL" id="KK365148">
    <property type="protein sequence ID" value="KCZ81192.1"/>
    <property type="molecule type" value="Genomic_DNA"/>
</dbReference>
<dbReference type="HOGENOM" id="CLU_2739539_0_0_1"/>
<dbReference type="VEuPathDB" id="MicrosporidiaDB:H312_01402"/>
<dbReference type="AlphaFoldDB" id="A0A059F257"/>
<protein>
    <submittedName>
        <fullName evidence="2">Uncharacterized protein</fullName>
    </submittedName>
</protein>
<dbReference type="OrthoDB" id="10282624at2759"/>
<name>A0A059F257_9MICR</name>
<feature type="region of interest" description="Disordered" evidence="1">
    <location>
        <begin position="37"/>
        <end position="71"/>
    </location>
</feature>
<accession>A0A059F257</accession>
<evidence type="ECO:0000313" key="2">
    <source>
        <dbReference type="EMBL" id="KCZ81192.1"/>
    </source>
</evidence>
<proteinExistence type="predicted"/>
<feature type="compositionally biased region" description="Basic and acidic residues" evidence="1">
    <location>
        <begin position="52"/>
        <end position="63"/>
    </location>
</feature>
<reference evidence="3" key="1">
    <citation type="submission" date="2013-02" db="EMBL/GenBank/DDBJ databases">
        <authorList>
            <consortium name="The Broad Institute Genome Sequencing Platform"/>
            <person name="Cuomo C."/>
            <person name="Becnel J."/>
            <person name="Sanscrainte N."/>
            <person name="Walker B."/>
            <person name="Young S.K."/>
            <person name="Zeng Q."/>
            <person name="Gargeya S."/>
            <person name="Fitzgerald M."/>
            <person name="Haas B."/>
            <person name="Abouelleil A."/>
            <person name="Alvarado L."/>
            <person name="Arachchi H.M."/>
            <person name="Berlin A.M."/>
            <person name="Chapman S.B."/>
            <person name="Dewar J."/>
            <person name="Goldberg J."/>
            <person name="Griggs A."/>
            <person name="Gujja S."/>
            <person name="Hansen M."/>
            <person name="Howarth C."/>
            <person name="Imamovic A."/>
            <person name="Larimer J."/>
            <person name="McCowan C."/>
            <person name="Murphy C."/>
            <person name="Neiman D."/>
            <person name="Pearson M."/>
            <person name="Priest M."/>
            <person name="Roberts A."/>
            <person name="Saif S."/>
            <person name="Shea T."/>
            <person name="Sisk P."/>
            <person name="Sykes S."/>
            <person name="Wortman J."/>
            <person name="Nusbaum C."/>
            <person name="Birren B."/>
        </authorList>
    </citation>
    <scope>NUCLEOTIDE SEQUENCE [LARGE SCALE GENOMIC DNA]</scope>
    <source>
        <strain evidence="3">PRA339</strain>
    </source>
</reference>
<reference evidence="2 3" key="2">
    <citation type="submission" date="2014-03" db="EMBL/GenBank/DDBJ databases">
        <title>The Genome Sequence of Anncaliia algerae insect isolate PRA339.</title>
        <authorList>
            <consortium name="The Broad Institute Genome Sequencing Platform"/>
            <consortium name="The Broad Institute Genome Sequencing Center for Infectious Disease"/>
            <person name="Cuomo C."/>
            <person name="Becnel J."/>
            <person name="Sanscrainte N."/>
            <person name="Walker B."/>
            <person name="Young S.K."/>
            <person name="Zeng Q."/>
            <person name="Gargeya S."/>
            <person name="Fitzgerald M."/>
            <person name="Haas B."/>
            <person name="Abouelleil A."/>
            <person name="Alvarado L."/>
            <person name="Arachchi H.M."/>
            <person name="Berlin A.M."/>
            <person name="Chapman S.B."/>
            <person name="Dewar J."/>
            <person name="Goldberg J."/>
            <person name="Griggs A."/>
            <person name="Gujja S."/>
            <person name="Hansen M."/>
            <person name="Howarth C."/>
            <person name="Imamovic A."/>
            <person name="Larimer J."/>
            <person name="McCowan C."/>
            <person name="Murphy C."/>
            <person name="Neiman D."/>
            <person name="Pearson M."/>
            <person name="Priest M."/>
            <person name="Roberts A."/>
            <person name="Saif S."/>
            <person name="Shea T."/>
            <person name="Sisk P."/>
            <person name="Sykes S."/>
            <person name="Wortman J."/>
            <person name="Nusbaum C."/>
            <person name="Birren B."/>
        </authorList>
    </citation>
    <scope>NUCLEOTIDE SEQUENCE [LARGE SCALE GENOMIC DNA]</scope>
    <source>
        <strain evidence="2 3">PRA339</strain>
    </source>
</reference>
<gene>
    <name evidence="2" type="ORF">H312_01402</name>
</gene>
<feature type="non-terminal residue" evidence="2">
    <location>
        <position position="1"/>
    </location>
</feature>
<evidence type="ECO:0000256" key="1">
    <source>
        <dbReference type="SAM" id="MobiDB-lite"/>
    </source>
</evidence>